<feature type="transmembrane region" description="Helical" evidence="5">
    <location>
        <begin position="308"/>
        <end position="331"/>
    </location>
</feature>
<feature type="transmembrane region" description="Helical" evidence="5">
    <location>
        <begin position="91"/>
        <end position="113"/>
    </location>
</feature>
<evidence type="ECO:0000256" key="5">
    <source>
        <dbReference type="SAM" id="Phobius"/>
    </source>
</evidence>
<dbReference type="STRING" id="1805238.AUJ23_00190"/>
<feature type="transmembrane region" description="Helical" evidence="5">
    <location>
        <begin position="262"/>
        <end position="278"/>
    </location>
</feature>
<feature type="transmembrane region" description="Helical" evidence="5">
    <location>
        <begin position="190"/>
        <end position="211"/>
    </location>
</feature>
<feature type="transmembrane region" description="Helical" evidence="5">
    <location>
        <begin position="284"/>
        <end position="301"/>
    </location>
</feature>
<sequence>MTDLSTESKPHKEISFFVIVGVILLATSLVFLYNFYPFYTVIIIAFFVIVFFAFYLDKLFYFLLPFVFLHGLEVNFSRLDWAKNNPYLSALNAPVIDFLVILLFLSFLVAILLRLKNLNIKKLYHLFPGFLFYFVFLCLAGISTWFAYEHLVGYSLKYLLRPMLFVYIFYVALSLSIIQTKEIFKKTLRILFFTGVAIFLFGLVAFVRSFGLDVWPRVTPFAFFGLAPFGYNHNMIGEILVAIIPIGFYFYKKEKDLLNKKIFLYSSLFMSLITLLTLSRTAWLVLLFDLILLFIIFKKEVKEFVQKYFNIIIVLVVVFLVAVFSYMVVFLGSNVVNSSNQARWENFKIATFYLQKKPWFGFGPNTYIPVFDDTAIYVTDFGESLDAHSILLKVFFEEGILGGMAMLLFLTWIIKKIWQEYYKTHEDYLLLVFFVVVSAIVFQLFSTSYFNPNMWFPLALGLSALQLSRYGEKYVE</sequence>
<reference evidence="7 8" key="1">
    <citation type="journal article" date="2016" name="Environ. Microbiol.">
        <title>Genomic resolution of a cold subsurface aquifer community provides metabolic insights for novel microbes adapted to high CO concentrations.</title>
        <authorList>
            <person name="Probst A.J."/>
            <person name="Castelle C.J."/>
            <person name="Singh A."/>
            <person name="Brown C.T."/>
            <person name="Anantharaman K."/>
            <person name="Sharon I."/>
            <person name="Hug L.A."/>
            <person name="Burstein D."/>
            <person name="Emerson J.B."/>
            <person name="Thomas B.C."/>
            <person name="Banfield J.F."/>
        </authorList>
    </citation>
    <scope>NUCLEOTIDE SEQUENCE [LARGE SCALE GENOMIC DNA]</scope>
    <source>
        <strain evidence="7">CG1_02_32_51</strain>
    </source>
</reference>
<keyword evidence="2 5" id="KW-0812">Transmembrane</keyword>
<feature type="transmembrane region" description="Helical" evidence="5">
    <location>
        <begin position="125"/>
        <end position="146"/>
    </location>
</feature>
<evidence type="ECO:0000313" key="7">
    <source>
        <dbReference type="EMBL" id="OIO20525.1"/>
    </source>
</evidence>
<evidence type="ECO:0000256" key="2">
    <source>
        <dbReference type="ARBA" id="ARBA00022692"/>
    </source>
</evidence>
<comment type="subcellular location">
    <subcellularLocation>
        <location evidence="1">Membrane</location>
        <topology evidence="1">Multi-pass membrane protein</topology>
    </subcellularLocation>
</comment>
<dbReference type="Pfam" id="PF04932">
    <property type="entry name" value="Wzy_C"/>
    <property type="match status" value="1"/>
</dbReference>
<keyword evidence="3 5" id="KW-1133">Transmembrane helix</keyword>
<feature type="transmembrane region" description="Helical" evidence="5">
    <location>
        <begin position="399"/>
        <end position="418"/>
    </location>
</feature>
<dbReference type="AlphaFoldDB" id="A0A1J4UCP1"/>
<feature type="transmembrane region" description="Helical" evidence="5">
    <location>
        <begin position="14"/>
        <end position="32"/>
    </location>
</feature>
<evidence type="ECO:0000313" key="8">
    <source>
        <dbReference type="Proteomes" id="UP000181941"/>
    </source>
</evidence>
<evidence type="ECO:0000256" key="4">
    <source>
        <dbReference type="ARBA" id="ARBA00023136"/>
    </source>
</evidence>
<dbReference type="InterPro" id="IPR051533">
    <property type="entry name" value="WaaL-like"/>
</dbReference>
<keyword evidence="4 5" id="KW-0472">Membrane</keyword>
<feature type="transmembrane region" description="Helical" evidence="5">
    <location>
        <begin position="38"/>
        <end position="56"/>
    </location>
</feature>
<comment type="caution">
    <text evidence="7">The sequence shown here is derived from an EMBL/GenBank/DDBJ whole genome shotgun (WGS) entry which is preliminary data.</text>
</comment>
<gene>
    <name evidence="7" type="ORF">AUJ23_00190</name>
</gene>
<protein>
    <recommendedName>
        <fullName evidence="6">O-antigen ligase-related domain-containing protein</fullName>
    </recommendedName>
</protein>
<dbReference type="PANTHER" id="PTHR37422:SF13">
    <property type="entry name" value="LIPOPOLYSACCHARIDE BIOSYNTHESIS PROTEIN PA4999-RELATED"/>
    <property type="match status" value="1"/>
</dbReference>
<feature type="transmembrane region" description="Helical" evidence="5">
    <location>
        <begin position="158"/>
        <end position="178"/>
    </location>
</feature>
<dbReference type="Proteomes" id="UP000181941">
    <property type="component" value="Unassembled WGS sequence"/>
</dbReference>
<name>A0A1J4UCP1_9BACT</name>
<proteinExistence type="predicted"/>
<evidence type="ECO:0000259" key="6">
    <source>
        <dbReference type="Pfam" id="PF04932"/>
    </source>
</evidence>
<dbReference type="PANTHER" id="PTHR37422">
    <property type="entry name" value="TEICHURONIC ACID BIOSYNTHESIS PROTEIN TUAE"/>
    <property type="match status" value="1"/>
</dbReference>
<evidence type="ECO:0000256" key="1">
    <source>
        <dbReference type="ARBA" id="ARBA00004141"/>
    </source>
</evidence>
<accession>A0A1J4UCP1</accession>
<feature type="domain" description="O-antigen ligase-related" evidence="6">
    <location>
        <begin position="267"/>
        <end position="406"/>
    </location>
</feature>
<feature type="transmembrane region" description="Helical" evidence="5">
    <location>
        <begin position="231"/>
        <end position="250"/>
    </location>
</feature>
<evidence type="ECO:0000256" key="3">
    <source>
        <dbReference type="ARBA" id="ARBA00022989"/>
    </source>
</evidence>
<dbReference type="EMBL" id="MNVC01000002">
    <property type="protein sequence ID" value="OIO20525.1"/>
    <property type="molecule type" value="Genomic_DNA"/>
</dbReference>
<organism evidence="7 8">
    <name type="scientific">Candidatus Magasanikbacteria bacterium CG1_02_32_51</name>
    <dbReference type="NCBI Taxonomy" id="1805238"/>
    <lineage>
        <taxon>Bacteria</taxon>
        <taxon>Candidatus Magasanikiibacteriota</taxon>
    </lineage>
</organism>
<dbReference type="InterPro" id="IPR007016">
    <property type="entry name" value="O-antigen_ligase-rel_domated"/>
</dbReference>
<dbReference type="GO" id="GO:0016020">
    <property type="term" value="C:membrane"/>
    <property type="evidence" value="ECO:0007669"/>
    <property type="project" value="UniProtKB-SubCell"/>
</dbReference>
<feature type="transmembrane region" description="Helical" evidence="5">
    <location>
        <begin position="430"/>
        <end position="450"/>
    </location>
</feature>